<evidence type="ECO:0000256" key="1">
    <source>
        <dbReference type="ARBA" id="ARBA00006518"/>
    </source>
</evidence>
<name>A0A1L9RX84_ASPWE</name>
<dbReference type="Pfam" id="PF09763">
    <property type="entry name" value="Sec3_CC"/>
    <property type="match status" value="1"/>
</dbReference>
<feature type="compositionally biased region" description="Low complexity" evidence="5">
    <location>
        <begin position="247"/>
        <end position="258"/>
    </location>
</feature>
<dbReference type="FunFam" id="2.30.29.90:FF:000003">
    <property type="entry name" value="Exocyst complex component Sec3"/>
    <property type="match status" value="1"/>
</dbReference>
<organism evidence="7 8">
    <name type="scientific">Aspergillus wentii DTO 134E9</name>
    <dbReference type="NCBI Taxonomy" id="1073089"/>
    <lineage>
        <taxon>Eukaryota</taxon>
        <taxon>Fungi</taxon>
        <taxon>Dikarya</taxon>
        <taxon>Ascomycota</taxon>
        <taxon>Pezizomycotina</taxon>
        <taxon>Eurotiomycetes</taxon>
        <taxon>Eurotiomycetidae</taxon>
        <taxon>Eurotiales</taxon>
        <taxon>Aspergillaceae</taxon>
        <taxon>Aspergillus</taxon>
        <taxon>Aspergillus subgen. Cremei</taxon>
    </lineage>
</organism>
<feature type="compositionally biased region" description="Polar residues" evidence="5">
    <location>
        <begin position="483"/>
        <end position="494"/>
    </location>
</feature>
<dbReference type="InterPro" id="IPR019160">
    <property type="entry name" value="Sec3_CC"/>
</dbReference>
<feature type="compositionally biased region" description="Basic and acidic residues" evidence="5">
    <location>
        <begin position="261"/>
        <end position="290"/>
    </location>
</feature>
<evidence type="ECO:0000256" key="5">
    <source>
        <dbReference type="SAM" id="MobiDB-lite"/>
    </source>
</evidence>
<evidence type="ECO:0000256" key="3">
    <source>
        <dbReference type="ARBA" id="ARBA00022483"/>
    </source>
</evidence>
<evidence type="ECO:0000313" key="8">
    <source>
        <dbReference type="Proteomes" id="UP000184383"/>
    </source>
</evidence>
<keyword evidence="4" id="KW-0175">Coiled coil</keyword>
<dbReference type="GO" id="GO:0000145">
    <property type="term" value="C:exocyst"/>
    <property type="evidence" value="ECO:0007669"/>
    <property type="project" value="InterPro"/>
</dbReference>
<evidence type="ECO:0000256" key="2">
    <source>
        <dbReference type="ARBA" id="ARBA00022448"/>
    </source>
</evidence>
<keyword evidence="3" id="KW-0268">Exocytosis</keyword>
<feature type="compositionally biased region" description="Polar residues" evidence="5">
    <location>
        <begin position="422"/>
        <end position="446"/>
    </location>
</feature>
<proteinExistence type="inferred from homology"/>
<evidence type="ECO:0000313" key="7">
    <source>
        <dbReference type="EMBL" id="OJJ39561.1"/>
    </source>
</evidence>
<dbReference type="STRING" id="1073089.A0A1L9RX84"/>
<comment type="similarity">
    <text evidence="1">Belongs to the SEC3 family.</text>
</comment>
<feature type="region of interest" description="Disordered" evidence="5">
    <location>
        <begin position="215"/>
        <end position="626"/>
    </location>
</feature>
<dbReference type="GO" id="GO:0006887">
    <property type="term" value="P:exocytosis"/>
    <property type="evidence" value="ECO:0007669"/>
    <property type="project" value="UniProtKB-KW"/>
</dbReference>
<feature type="compositionally biased region" description="Pro residues" evidence="5">
    <location>
        <begin position="304"/>
        <end position="315"/>
    </location>
</feature>
<dbReference type="PANTHER" id="PTHR16092">
    <property type="entry name" value="SEC3/SYNTAXIN-RELATED"/>
    <property type="match status" value="1"/>
</dbReference>
<dbReference type="GO" id="GO:0005886">
    <property type="term" value="C:plasma membrane"/>
    <property type="evidence" value="ECO:0007669"/>
    <property type="project" value="TreeGrafter"/>
</dbReference>
<dbReference type="SMART" id="SM01313">
    <property type="entry name" value="Sec3-PIP2_bind"/>
    <property type="match status" value="1"/>
</dbReference>
<evidence type="ECO:0000256" key="4">
    <source>
        <dbReference type="ARBA" id="ARBA00023054"/>
    </source>
</evidence>
<dbReference type="OrthoDB" id="27109at2759"/>
<feature type="compositionally biased region" description="Basic and acidic residues" evidence="5">
    <location>
        <begin position="17"/>
        <end position="27"/>
    </location>
</feature>
<dbReference type="CDD" id="cd13315">
    <property type="entry name" value="PH_Sec3"/>
    <property type="match status" value="1"/>
</dbReference>
<reference evidence="8" key="1">
    <citation type="journal article" date="2017" name="Genome Biol.">
        <title>Comparative genomics reveals high biological diversity and specific adaptations in the industrially and medically important fungal genus Aspergillus.</title>
        <authorList>
            <person name="de Vries R.P."/>
            <person name="Riley R."/>
            <person name="Wiebenga A."/>
            <person name="Aguilar-Osorio G."/>
            <person name="Amillis S."/>
            <person name="Uchima C.A."/>
            <person name="Anderluh G."/>
            <person name="Asadollahi M."/>
            <person name="Askin M."/>
            <person name="Barry K."/>
            <person name="Battaglia E."/>
            <person name="Bayram O."/>
            <person name="Benocci T."/>
            <person name="Braus-Stromeyer S.A."/>
            <person name="Caldana C."/>
            <person name="Canovas D."/>
            <person name="Cerqueira G.C."/>
            <person name="Chen F."/>
            <person name="Chen W."/>
            <person name="Choi C."/>
            <person name="Clum A."/>
            <person name="Dos Santos R.A."/>
            <person name="Damasio A.R."/>
            <person name="Diallinas G."/>
            <person name="Emri T."/>
            <person name="Fekete E."/>
            <person name="Flipphi M."/>
            <person name="Freyberg S."/>
            <person name="Gallo A."/>
            <person name="Gournas C."/>
            <person name="Habgood R."/>
            <person name="Hainaut M."/>
            <person name="Harispe M.L."/>
            <person name="Henrissat B."/>
            <person name="Hilden K.S."/>
            <person name="Hope R."/>
            <person name="Hossain A."/>
            <person name="Karabika E."/>
            <person name="Karaffa L."/>
            <person name="Karanyi Z."/>
            <person name="Krasevec N."/>
            <person name="Kuo A."/>
            <person name="Kusch H."/>
            <person name="LaButti K."/>
            <person name="Lagendijk E.L."/>
            <person name="Lapidus A."/>
            <person name="Levasseur A."/>
            <person name="Lindquist E."/>
            <person name="Lipzen A."/>
            <person name="Logrieco A.F."/>
            <person name="MacCabe A."/>
            <person name="Maekelae M.R."/>
            <person name="Malavazi I."/>
            <person name="Melin P."/>
            <person name="Meyer V."/>
            <person name="Mielnichuk N."/>
            <person name="Miskei M."/>
            <person name="Molnar A.P."/>
            <person name="Mule G."/>
            <person name="Ngan C.Y."/>
            <person name="Orejas M."/>
            <person name="Orosz E."/>
            <person name="Ouedraogo J.P."/>
            <person name="Overkamp K.M."/>
            <person name="Park H.-S."/>
            <person name="Perrone G."/>
            <person name="Piumi F."/>
            <person name="Punt P.J."/>
            <person name="Ram A.F."/>
            <person name="Ramon A."/>
            <person name="Rauscher S."/>
            <person name="Record E."/>
            <person name="Riano-Pachon D.M."/>
            <person name="Robert V."/>
            <person name="Roehrig J."/>
            <person name="Ruller R."/>
            <person name="Salamov A."/>
            <person name="Salih N.S."/>
            <person name="Samson R.A."/>
            <person name="Sandor E."/>
            <person name="Sanguinetti M."/>
            <person name="Schuetze T."/>
            <person name="Sepcic K."/>
            <person name="Shelest E."/>
            <person name="Sherlock G."/>
            <person name="Sophianopoulou V."/>
            <person name="Squina F.M."/>
            <person name="Sun H."/>
            <person name="Susca A."/>
            <person name="Todd R.B."/>
            <person name="Tsang A."/>
            <person name="Unkles S.E."/>
            <person name="van de Wiele N."/>
            <person name="van Rossen-Uffink D."/>
            <person name="Oliveira J.V."/>
            <person name="Vesth T.C."/>
            <person name="Visser J."/>
            <person name="Yu J.-H."/>
            <person name="Zhou M."/>
            <person name="Andersen M.R."/>
            <person name="Archer D.B."/>
            <person name="Baker S.E."/>
            <person name="Benoit I."/>
            <person name="Brakhage A.A."/>
            <person name="Braus G.H."/>
            <person name="Fischer R."/>
            <person name="Frisvad J.C."/>
            <person name="Goldman G.H."/>
            <person name="Houbraken J."/>
            <person name="Oakley B."/>
            <person name="Pocsi I."/>
            <person name="Scazzocchio C."/>
            <person name="Seiboth B."/>
            <person name="vanKuyk P.A."/>
            <person name="Wortman J."/>
            <person name="Dyer P.S."/>
            <person name="Grigoriev I.V."/>
        </authorList>
    </citation>
    <scope>NUCLEOTIDE SEQUENCE [LARGE SCALE GENOMIC DNA]</scope>
    <source>
        <strain evidence="8">DTO 134E9</strain>
    </source>
</reference>
<dbReference type="Gene3D" id="2.30.29.90">
    <property type="match status" value="1"/>
</dbReference>
<evidence type="ECO:0000259" key="6">
    <source>
        <dbReference type="SMART" id="SM01313"/>
    </source>
</evidence>
<feature type="compositionally biased region" description="Low complexity" evidence="5">
    <location>
        <begin position="495"/>
        <end position="509"/>
    </location>
</feature>
<feature type="domain" description="Exocyst complex component Sec3 PIP2-binding N-terminal" evidence="6">
    <location>
        <begin position="96"/>
        <end position="197"/>
    </location>
</feature>
<feature type="compositionally biased region" description="Basic and acidic residues" evidence="5">
    <location>
        <begin position="318"/>
        <end position="336"/>
    </location>
</feature>
<dbReference type="RefSeq" id="XP_040693237.1">
    <property type="nucleotide sequence ID" value="XM_040832721.1"/>
</dbReference>
<dbReference type="InterPro" id="IPR048628">
    <property type="entry name" value="Sec3_C"/>
</dbReference>
<feature type="compositionally biased region" description="Gly residues" evidence="5">
    <location>
        <begin position="28"/>
        <end position="38"/>
    </location>
</feature>
<accession>A0A1L9RX84</accession>
<dbReference type="PANTHER" id="PTHR16092:SF14">
    <property type="entry name" value="EXOCYST COMPLEX COMPONENT 1 ISOFORM X1"/>
    <property type="match status" value="1"/>
</dbReference>
<feature type="region of interest" description="Disordered" evidence="5">
    <location>
        <begin position="1"/>
        <end position="49"/>
    </location>
</feature>
<dbReference type="GeneID" id="63748569"/>
<feature type="compositionally biased region" description="Pro residues" evidence="5">
    <location>
        <begin position="237"/>
        <end position="246"/>
    </location>
</feature>
<dbReference type="VEuPathDB" id="FungiDB:ASPWEDRAFT_25385"/>
<gene>
    <name evidence="7" type="ORF">ASPWEDRAFT_25385</name>
</gene>
<dbReference type="GO" id="GO:0005546">
    <property type="term" value="F:phosphatidylinositol-4,5-bisphosphate binding"/>
    <property type="evidence" value="ECO:0007669"/>
    <property type="project" value="TreeGrafter"/>
</dbReference>
<sequence>MMNGRDRPRGPPPSDMPTHREPRRGADGRNGGLAGPGDGSMSRAEKFEDEKRRIMQSCFSKKDTDGTLAESYITHVRIMEDASYPSAPPPPTSPPENKKPRVIIVSVRKSGRVRMHKARENNDGTFSIGKTWMLDDLSSIQSYSSYTPTGPTEQQHKQWAGSVGFVVTVGKPYYWHARSSKEKEFFIGSLVKIYRKYTGGKVPTLIGFDDREKHMLVGTPPAAPPSSRGPGQATRPEVPPLRPPSPSQGSPAQSPYSSRAPSRDGPARDYKRSPAEEQAVRAQRSRDQMRRPSTGQSGKSAVPPFAPPQHPPPAVPLDQRDPPPRANERLAADSRKAKPPVLPLDLRNKDPPNSLLPGSAREVPRDSEEASLISPQIEPRPSSSRDGKSIPDGRPTLLTHDSGSSSPDVKRSKDGLRPVTPGSISGENRNIAQSPASSLAISSYNESSDKLYPSEARAPSRGNDSLNDSISTQSAIVPPALQLGTSSNNQVSQRPSTTETSEPTAPVTPRGDEPNESMEPSAASAESPAPVEDDNDAHRPGLGPMIKKKQSKEVAGAFRKAATAHGAFKPRPGGAGERLLAAAKKQKGSYDEPDGITGVVPAPSLRTGSESTSVAAPETPDTETPQFIASPAKEASSSVASPAVEFPSFTESPVAEAPPASFPAADPPIVEVTRVATEDVNVTSAEPQGELRDTSRAAVKIVADERARSVSPSPNRRRRREDNTIKYCQALGIDPGALEGRGIDFDDILTDLGWNGRLSDDKRIEDLEADVRREIGRVEATSWLGNLEQQEGKVDQLARLIDKTIEECEELDGLLTLYSHELNTLHDDVAYIETQSQGLQVQTANQKLLQNELQNLLKTLSISSSDLRPLKEASLSSVSGLRDTEKGLSMLYKAMLMIDSDIWQNKKRLVDAAGEHGSVGVYADTEIGQMRAIKEKKEEYRTESRLFLQRLKQFMAVAYKMAEQKRVDVAMSSSKEAMKLDGKARDHFRQELWMYNALMLFAREVSTPEWHGLINLYEQQAKPSYQNEFRDNAHAWKKVSRKPTGEEQELLFTHQEKEKESEGITMAARKLTVRRGKTMKAAAGLRLSLGDKQHGKIEPCEAFAGTLRETLNMMSEEHNFIVHFFHLNSLVNTDFPDLVASSYPDDRKRPDFSAKQPHDPDRGMAKKVEQIMDELYSFWPNDMQALVDWAIKADPLQGIGILFALEKAISDFDDTNQEFLIHSLQKLHARLVGLFNRFVDEQIRGIEETKVKVNKRKGVISFMRVFPNFSTAVETMLSQPSQEFYDVRISVNDAYHRINRAMWESLKFIAKEAPGQHAATAATTGAGDPEDKEVLNYHILLIENMNHYIEEVDVRGLPVLETWCDRARQDLNEHMKLYLDSVIHRPLGKLLEFVESTENLMAAGGHPPDIASRASHSRSVAKKVLAMYDSKEIKRGIEMLKKRVEKHFGDADDPGLSRSLVLKVLRECEARYENAHDRTRRIIDAVYEGQLDLEWRKEDAIAMFKKS</sequence>
<keyword evidence="8" id="KW-1185">Reference proteome</keyword>
<dbReference type="Pfam" id="PF15277">
    <property type="entry name" value="Sec3-PIP2_bind"/>
    <property type="match status" value="1"/>
</dbReference>
<dbReference type="GO" id="GO:0006893">
    <property type="term" value="P:Golgi to plasma membrane transport"/>
    <property type="evidence" value="ECO:0007669"/>
    <property type="project" value="TreeGrafter"/>
</dbReference>
<dbReference type="InterPro" id="IPR028258">
    <property type="entry name" value="Sec3-PIP2_bind"/>
</dbReference>
<feature type="compositionally biased region" description="Polar residues" evidence="5">
    <location>
        <begin position="462"/>
        <end position="475"/>
    </location>
</feature>
<protein>
    <recommendedName>
        <fullName evidence="6">Exocyst complex component Sec3 PIP2-binding N-terminal domain-containing protein</fullName>
    </recommendedName>
</protein>
<dbReference type="EMBL" id="KV878210">
    <property type="protein sequence ID" value="OJJ39561.1"/>
    <property type="molecule type" value="Genomic_DNA"/>
</dbReference>
<dbReference type="Pfam" id="PF20654">
    <property type="entry name" value="Sec3_C-term"/>
    <property type="match status" value="1"/>
</dbReference>
<dbReference type="Proteomes" id="UP000184383">
    <property type="component" value="Unassembled WGS sequence"/>
</dbReference>
<keyword evidence="2" id="KW-0813">Transport</keyword>
<feature type="compositionally biased region" description="Low complexity" evidence="5">
    <location>
        <begin position="517"/>
        <end position="530"/>
    </location>
</feature>